<dbReference type="InterPro" id="IPR011050">
    <property type="entry name" value="Pectin_lyase_fold/virulence"/>
</dbReference>
<dbReference type="InterPro" id="IPR012334">
    <property type="entry name" value="Pectin_lyas_fold"/>
</dbReference>
<dbReference type="PANTHER" id="PTHR24216:SF65">
    <property type="entry name" value="PAXILLIN-LIKE PROTEIN 1"/>
    <property type="match status" value="1"/>
</dbReference>
<feature type="region of interest" description="Disordered" evidence="1">
    <location>
        <begin position="1688"/>
        <end position="1834"/>
    </location>
</feature>
<proteinExistence type="predicted"/>
<evidence type="ECO:0000313" key="4">
    <source>
        <dbReference type="Proteomes" id="UP001576776"/>
    </source>
</evidence>
<dbReference type="RefSeq" id="WP_413260224.1">
    <property type="nucleotide sequence ID" value="NZ_JBHFNS010000092.1"/>
</dbReference>
<feature type="compositionally biased region" description="Basic and acidic residues" evidence="1">
    <location>
        <begin position="1740"/>
        <end position="1751"/>
    </location>
</feature>
<dbReference type="SMART" id="SM00912">
    <property type="entry name" value="Haemagg_act"/>
    <property type="match status" value="1"/>
</dbReference>
<evidence type="ECO:0000313" key="3">
    <source>
        <dbReference type="EMBL" id="MFB2938747.1"/>
    </source>
</evidence>
<dbReference type="SUPFAM" id="SSF51126">
    <property type="entry name" value="Pectin lyase-like"/>
    <property type="match status" value="1"/>
</dbReference>
<dbReference type="Proteomes" id="UP001576776">
    <property type="component" value="Unassembled WGS sequence"/>
</dbReference>
<gene>
    <name evidence="3" type="ORF">ACE1B6_26140</name>
</gene>
<dbReference type="Pfam" id="PF05860">
    <property type="entry name" value="TPS"/>
    <property type="match status" value="1"/>
</dbReference>
<feature type="domain" description="Filamentous haemagglutinin FhaB/tRNA nuclease CdiA-like TPS" evidence="2">
    <location>
        <begin position="41"/>
        <end position="155"/>
    </location>
</feature>
<dbReference type="NCBIfam" id="TIGR01901">
    <property type="entry name" value="adhes_NPXG"/>
    <property type="match status" value="1"/>
</dbReference>
<sequence length="1834" mass="188342">MQQISTNSPLFFSPVVLPVALITLPLLTVIGANPAKSQITPEANSTNTTVSPNGNRLDIGGGRTSQDGANLFHSFERFNVNQGQIANFLSNPQIRNILSRVVGGDASVINGLIQVTGGNSNLFLMNPAGIIFGSQASLNVPGSFFATTATGIGFNGNGWFSAIANNNYDKLVGNPNVFAFTNLQPGAIINSGNLAVTEGQNLGLLAGTVVNTGQLTAPGGQITVMAVPGENLVRLSQAGSVLSLEVQPLSLSGNQPNNWNLPVLSLPQLLTGGTGVNATQVTVNNDGTISLSGSGLRISPETGTAVASGNIKASGGTVQVLGNKVGIVNSQIDVSGINGGGTVLIGGDFQGKGKVPNAINTYISKDSVIIADSLGNGNGGKVIVWADKSTEFYGKISAVGGSKSGDGGFVEVSGKENLTFDGSIDVSAIVGAKGQVLFDPKSVIIGTDRTNDDELSDGEILGSDGGDDEIFYISASKLLEVLDTGSVAIAATENIDVDEPVDASTNTNDNNLDLTAPIVNINAAITLKGDFTVTATTKLNVNNAIGTVPGSGNINLNAGTLTTNSNGTIKAGTGNINLTANKIEIGASISGTGNLILQPKSANQSIGIGDTATGNFNLDSSEINQLQDGFASITIGSDAGSGKVNITSVTFKDPVTIQSPNNSIITDGTISGTDDAAITLIAKGVELGGDIITNNSNIEFKDTPVTLTNDVTLKAGKGLISFGKEVDITDKALTLIAEEIDFLGGNASVTGTGKIALQPGTAEQDIVIGGTSNSEPSLDITKDDIAAFASGFEAVTIGGENGSGKINIDEITFNNPLIIQSPSGAGSIITKGKITGTDNAAITLKATKVEVAADITTPKGNIDFTNSPVTLLEDAVINAGEGTIAFGNTLKIGDKALTLTADEIDFTGGAGSVTGSNKLILQPATPELDIAIANSEETTGLDLTNSDIDALQNSFKSVIIGREDGKSVVTVNPVTLKNSVTIQSPEGSIITKGIITGTGETAITFKATSLKIAGDIKTENKDIKLESSVTLTNDVELNAGKGTISFGKDVDTGDKAFTITADEIDFLGGAESVIGTNTITLQPVTPELEITLGDAENSNRLDLTNTDLDSLKAGFKSVMIGREDGKGVITIAGDITFNNSVTIQSPKESGSIKANGTINVTKEAEINLIAGGNISTRSINTNEQAVTIKADADNNGNGAVSTNSDDTIQTKGGKVDISGYSITVGNINTSVLEADGGTKKDGGAVNLSATGKITTGDINTKTGYKGSGFNTDPPIFYRGGSVEISTSGEIKVEAVTTGGGALNITGSSILAKDIVTFYQYSNFSGDPNEGSVKLEAKTGDIEVGLIRGGAAGIDIKAYGLFRATKSSQGFSLGTIQNDNQIESIGSLKDFPEVIDFLETKGFAREQLENSEATITIKNTQRIPASIIVYSGGPSGPGNVRIQHGGQSLKGNDYIQISGRGEGFGFIVGPNVTPVKGEEFNGKLEGFNPSNNEAEITLFRNATYSLLDVPSQFPENVSGTSGGIVVGNDINNGQLYSSFRNIPITTIPEPPGNVNPPENVNPPVTTNPNPPGNTNPPVVNNPPTTTAPPVAVVEPPATVTPPVSAPPVAVVEPPATVTPPVSAPPVAVVEPPATVTPPVSPPPVAVVEPPATVTPPVSPPPVAVVEPPATVTPPVSPPPVAVVEPPATQPVAVESPPTNNTGELVASNPNINEVVTRGSEIIQSTERQNQQSSTQSNPKPLPEKCQKPRERSNANNQNESSQEEECEELPISQQQGILRLEPKRQTNENGQSNPQFLPELLTGGKGRNATEVRTNGGEVEFRGSGVQIENSGAGK</sequence>
<feature type="compositionally biased region" description="Polar residues" evidence="1">
    <location>
        <begin position="1695"/>
        <end position="1712"/>
    </location>
</feature>
<feature type="compositionally biased region" description="Polar residues" evidence="1">
    <location>
        <begin position="1720"/>
        <end position="1737"/>
    </location>
</feature>
<dbReference type="InterPro" id="IPR008638">
    <property type="entry name" value="FhaB/CdiA-like_TPS"/>
</dbReference>
<protein>
    <submittedName>
        <fullName evidence="3">Filamentous hemagglutinin N-terminal domain-containing protein</fullName>
    </submittedName>
</protein>
<name>A0ABV4YIT4_9CYAN</name>
<feature type="compositionally biased region" description="Low complexity" evidence="1">
    <location>
        <begin position="1554"/>
        <end position="1566"/>
    </location>
</feature>
<feature type="region of interest" description="Disordered" evidence="1">
    <location>
        <begin position="1546"/>
        <end position="1593"/>
    </location>
</feature>
<reference evidence="3 4" key="1">
    <citation type="submission" date="2024-09" db="EMBL/GenBank/DDBJ databases">
        <title>Floridaenema gen nov. (Aerosakkonemataceae, Aerosakkonematales ord. nov., Cyanobacteria) from benthic tropical and subtropical fresh waters, with the description of four new species.</title>
        <authorList>
            <person name="Moretto J.A."/>
            <person name="Berthold D.E."/>
            <person name="Lefler F.W."/>
            <person name="Huang I.-S."/>
            <person name="Laughinghouse H. IV."/>
        </authorList>
    </citation>
    <scope>NUCLEOTIDE SEQUENCE [LARGE SCALE GENOMIC DNA]</scope>
    <source>
        <strain evidence="3 4">BLCC-F154</strain>
    </source>
</reference>
<organism evidence="3 4">
    <name type="scientific">Floridaenema fluviatile BLCC-F154</name>
    <dbReference type="NCBI Taxonomy" id="3153640"/>
    <lineage>
        <taxon>Bacteria</taxon>
        <taxon>Bacillati</taxon>
        <taxon>Cyanobacteriota</taxon>
        <taxon>Cyanophyceae</taxon>
        <taxon>Oscillatoriophycideae</taxon>
        <taxon>Aerosakkonematales</taxon>
        <taxon>Aerosakkonemataceae</taxon>
        <taxon>Floridanema</taxon>
        <taxon>Floridanema fluviatile</taxon>
    </lineage>
</organism>
<evidence type="ECO:0000256" key="1">
    <source>
        <dbReference type="SAM" id="MobiDB-lite"/>
    </source>
</evidence>
<comment type="caution">
    <text evidence="3">The sequence shown here is derived from an EMBL/GenBank/DDBJ whole genome shotgun (WGS) entry which is preliminary data.</text>
</comment>
<feature type="compositionally biased region" description="Polar residues" evidence="1">
    <location>
        <begin position="38"/>
        <end position="54"/>
    </location>
</feature>
<feature type="region of interest" description="Disordered" evidence="1">
    <location>
        <begin position="38"/>
        <end position="57"/>
    </location>
</feature>
<accession>A0ABV4YIT4</accession>
<evidence type="ECO:0000259" key="2">
    <source>
        <dbReference type="SMART" id="SM00912"/>
    </source>
</evidence>
<dbReference type="PANTHER" id="PTHR24216">
    <property type="entry name" value="PAXILLIN-RELATED"/>
    <property type="match status" value="1"/>
</dbReference>
<feature type="compositionally biased region" description="Low complexity" evidence="1">
    <location>
        <begin position="1574"/>
        <end position="1593"/>
    </location>
</feature>
<dbReference type="Gene3D" id="2.160.20.10">
    <property type="entry name" value="Single-stranded right-handed beta-helix, Pectin lyase-like"/>
    <property type="match status" value="1"/>
</dbReference>
<dbReference type="EMBL" id="JBHFNS010000092">
    <property type="protein sequence ID" value="MFB2938747.1"/>
    <property type="molecule type" value="Genomic_DNA"/>
</dbReference>
<keyword evidence="4" id="KW-1185">Reference proteome</keyword>